<protein>
    <recommendedName>
        <fullName evidence="1">KIB1-4 beta-propeller domain-containing protein</fullName>
    </recommendedName>
</protein>
<dbReference type="Pfam" id="PF03478">
    <property type="entry name" value="Beta-prop_KIB1-4"/>
    <property type="match status" value="1"/>
</dbReference>
<dbReference type="PANTHER" id="PTHR44259:SF37">
    <property type="entry name" value="DUF1618 DOMAIN-CONTAINING PROTEIN"/>
    <property type="match status" value="1"/>
</dbReference>
<dbReference type="InterPro" id="IPR050942">
    <property type="entry name" value="F-box_BR-signaling"/>
</dbReference>
<dbReference type="EMBL" id="WHWC01000004">
    <property type="protein sequence ID" value="KAG8384872.1"/>
    <property type="molecule type" value="Genomic_DNA"/>
</dbReference>
<dbReference type="InterPro" id="IPR005174">
    <property type="entry name" value="KIB1-4_b-propeller"/>
</dbReference>
<sequence>MASSILRWISRKAAARSLPLPNSLNSSCGCGGSSAATWRRRIGTMSGVSDESVLCPSSLSSRISPWLMLPPAVEGTENNMVYKFYSLAEDKIISLNKRRGGEEEEANVELGPPGDESLLKGSSHGWLALFNPRNCDLFLYNPLSRRQVKLPPIHTLSIPEDNLECGYGCIENLIISCSPDEEECRAMMSFGPEDRLAFCCPGRSTEWTHIGELYDSEEDHDVARCYVSFVYSSTHKLFFCVTQFAEFEAWDLQDPSSPRLIPLDPSCEDDHYPWAARSEEELILKQLCRRLKFLVVDSSSGQLYYIIRYVMEHMAPDGSYAEDDMYPYKTIGFDVHKLDSENNVLRYMENSLDGLAIFIGNNHPFALRASDFPGFKPNSIYFTDVNVLIPNPTFGGHDIGIFNYEDGTFSPCYYPCDVKSFRRIFPPPTWRTAMSKTRKVKGVGWDIAAIGNAKETSITQYCNRLESDYRYIISNEVYCSYR</sequence>
<reference evidence="2" key="1">
    <citation type="submission" date="2019-10" db="EMBL/GenBank/DDBJ databases">
        <authorList>
            <person name="Zhang R."/>
            <person name="Pan Y."/>
            <person name="Wang J."/>
            <person name="Ma R."/>
            <person name="Yu S."/>
        </authorList>
    </citation>
    <scope>NUCLEOTIDE SEQUENCE</scope>
    <source>
        <strain evidence="2">LA-IB0</strain>
        <tissue evidence="2">Leaf</tissue>
    </source>
</reference>
<accession>A0AAV6XXP1</accession>
<feature type="domain" description="KIB1-4 beta-propeller" evidence="1">
    <location>
        <begin position="115"/>
        <end position="403"/>
    </location>
</feature>
<organism evidence="2 3">
    <name type="scientific">Buddleja alternifolia</name>
    <dbReference type="NCBI Taxonomy" id="168488"/>
    <lineage>
        <taxon>Eukaryota</taxon>
        <taxon>Viridiplantae</taxon>
        <taxon>Streptophyta</taxon>
        <taxon>Embryophyta</taxon>
        <taxon>Tracheophyta</taxon>
        <taxon>Spermatophyta</taxon>
        <taxon>Magnoliopsida</taxon>
        <taxon>eudicotyledons</taxon>
        <taxon>Gunneridae</taxon>
        <taxon>Pentapetalae</taxon>
        <taxon>asterids</taxon>
        <taxon>lamiids</taxon>
        <taxon>Lamiales</taxon>
        <taxon>Scrophulariaceae</taxon>
        <taxon>Buddlejeae</taxon>
        <taxon>Buddleja</taxon>
    </lineage>
</organism>
<proteinExistence type="predicted"/>
<dbReference type="Proteomes" id="UP000826271">
    <property type="component" value="Unassembled WGS sequence"/>
</dbReference>
<dbReference type="AlphaFoldDB" id="A0AAV6XXP1"/>
<gene>
    <name evidence="2" type="ORF">BUALT_Bualt04G0163500</name>
</gene>
<dbReference type="PANTHER" id="PTHR44259">
    <property type="entry name" value="OS07G0183000 PROTEIN-RELATED"/>
    <property type="match status" value="1"/>
</dbReference>
<comment type="caution">
    <text evidence="2">The sequence shown here is derived from an EMBL/GenBank/DDBJ whole genome shotgun (WGS) entry which is preliminary data.</text>
</comment>
<keyword evidence="3" id="KW-1185">Reference proteome</keyword>
<dbReference type="PROSITE" id="PS51257">
    <property type="entry name" value="PROKAR_LIPOPROTEIN"/>
    <property type="match status" value="1"/>
</dbReference>
<evidence type="ECO:0000259" key="1">
    <source>
        <dbReference type="Pfam" id="PF03478"/>
    </source>
</evidence>
<name>A0AAV6XXP1_9LAMI</name>
<evidence type="ECO:0000313" key="2">
    <source>
        <dbReference type="EMBL" id="KAG8384872.1"/>
    </source>
</evidence>
<evidence type="ECO:0000313" key="3">
    <source>
        <dbReference type="Proteomes" id="UP000826271"/>
    </source>
</evidence>